<dbReference type="InterPro" id="IPR052423">
    <property type="entry name" value="EMIR"/>
</dbReference>
<dbReference type="AlphaFoldDB" id="A0A8T0HNT0"/>
<feature type="domain" description="J" evidence="1">
    <location>
        <begin position="8"/>
        <end position="76"/>
    </location>
</feature>
<dbReference type="InterPro" id="IPR018253">
    <property type="entry name" value="DnaJ_domain_CS"/>
</dbReference>
<dbReference type="InterPro" id="IPR001623">
    <property type="entry name" value="DnaJ_domain"/>
</dbReference>
<sequence length="76" mass="8837">MPPQLISRRRTIFSVARLNQADLVIQFFEFFWVRAKKVHPDKNPNNPADAKDFQALGEAYQMLSDPQKKEAYDKLG</sequence>
<evidence type="ECO:0000259" key="1">
    <source>
        <dbReference type="PROSITE" id="PS50076"/>
    </source>
</evidence>
<dbReference type="Proteomes" id="UP000822688">
    <property type="component" value="Chromosome V"/>
</dbReference>
<evidence type="ECO:0000313" key="3">
    <source>
        <dbReference type="Proteomes" id="UP000822688"/>
    </source>
</evidence>
<comment type="caution">
    <text evidence="2">The sequence shown here is derived from an EMBL/GenBank/DDBJ whole genome shotgun (WGS) entry which is preliminary data.</text>
</comment>
<dbReference type="Pfam" id="PF00226">
    <property type="entry name" value="DnaJ"/>
    <property type="match status" value="1"/>
</dbReference>
<dbReference type="PROSITE" id="PS00636">
    <property type="entry name" value="DNAJ_1"/>
    <property type="match status" value="1"/>
</dbReference>
<accession>A0A8T0HNT0</accession>
<protein>
    <recommendedName>
        <fullName evidence="1">J domain-containing protein</fullName>
    </recommendedName>
</protein>
<reference evidence="2" key="1">
    <citation type="submission" date="2020-06" db="EMBL/GenBank/DDBJ databases">
        <title>WGS assembly of Ceratodon purpureus strain R40.</title>
        <authorList>
            <person name="Carey S.B."/>
            <person name="Jenkins J."/>
            <person name="Shu S."/>
            <person name="Lovell J.T."/>
            <person name="Sreedasyam A."/>
            <person name="Maumus F."/>
            <person name="Tiley G.P."/>
            <person name="Fernandez-Pozo N."/>
            <person name="Barry K."/>
            <person name="Chen C."/>
            <person name="Wang M."/>
            <person name="Lipzen A."/>
            <person name="Daum C."/>
            <person name="Saski C.A."/>
            <person name="Payton A.C."/>
            <person name="Mcbreen J.C."/>
            <person name="Conrad R.E."/>
            <person name="Kollar L.M."/>
            <person name="Olsson S."/>
            <person name="Huttunen S."/>
            <person name="Landis J.B."/>
            <person name="Wickett N.J."/>
            <person name="Johnson M.G."/>
            <person name="Rensing S.A."/>
            <person name="Grimwood J."/>
            <person name="Schmutz J."/>
            <person name="Mcdaniel S.F."/>
        </authorList>
    </citation>
    <scope>NUCLEOTIDE SEQUENCE</scope>
    <source>
        <strain evidence="2">R40</strain>
    </source>
</reference>
<evidence type="ECO:0000313" key="2">
    <source>
        <dbReference type="EMBL" id="KAG0572457.1"/>
    </source>
</evidence>
<dbReference type="CDD" id="cd06257">
    <property type="entry name" value="DnaJ"/>
    <property type="match status" value="1"/>
</dbReference>
<dbReference type="PANTHER" id="PTHR44094">
    <property type="entry name" value="DNAJ HEAT SHOCK N-TERMINAL DOMAIN-CONTAINING PROTEIN"/>
    <property type="match status" value="1"/>
</dbReference>
<keyword evidence="3" id="KW-1185">Reference proteome</keyword>
<dbReference type="SMART" id="SM00271">
    <property type="entry name" value="DnaJ"/>
    <property type="match status" value="1"/>
</dbReference>
<dbReference type="PANTHER" id="PTHR44094:SF8">
    <property type="entry name" value="DNAJ HEAT SHOCK N-TERMINAL DOMAIN-CONTAINING PROTEIN-RELATED"/>
    <property type="match status" value="1"/>
</dbReference>
<dbReference type="InterPro" id="IPR036869">
    <property type="entry name" value="J_dom_sf"/>
</dbReference>
<gene>
    <name evidence="2" type="ORF">KC19_VG096900</name>
</gene>
<dbReference type="SUPFAM" id="SSF46565">
    <property type="entry name" value="Chaperone J-domain"/>
    <property type="match status" value="1"/>
</dbReference>
<dbReference type="PROSITE" id="PS50076">
    <property type="entry name" value="DNAJ_2"/>
    <property type="match status" value="1"/>
</dbReference>
<dbReference type="EMBL" id="CM026426">
    <property type="protein sequence ID" value="KAG0572457.1"/>
    <property type="molecule type" value="Genomic_DNA"/>
</dbReference>
<name>A0A8T0HNT0_CERPU</name>
<dbReference type="Gene3D" id="1.10.287.110">
    <property type="entry name" value="DnaJ domain"/>
    <property type="match status" value="1"/>
</dbReference>
<dbReference type="PRINTS" id="PR00625">
    <property type="entry name" value="JDOMAIN"/>
</dbReference>
<proteinExistence type="predicted"/>
<organism evidence="2 3">
    <name type="scientific">Ceratodon purpureus</name>
    <name type="common">Fire moss</name>
    <name type="synonym">Dicranum purpureum</name>
    <dbReference type="NCBI Taxonomy" id="3225"/>
    <lineage>
        <taxon>Eukaryota</taxon>
        <taxon>Viridiplantae</taxon>
        <taxon>Streptophyta</taxon>
        <taxon>Embryophyta</taxon>
        <taxon>Bryophyta</taxon>
        <taxon>Bryophytina</taxon>
        <taxon>Bryopsida</taxon>
        <taxon>Dicranidae</taxon>
        <taxon>Pseudoditrichales</taxon>
        <taxon>Ditrichaceae</taxon>
        <taxon>Ceratodon</taxon>
    </lineage>
</organism>